<dbReference type="Proteomes" id="UP000230758">
    <property type="component" value="Unassembled WGS sequence"/>
</dbReference>
<dbReference type="AlphaFoldDB" id="A0A2M7WT48"/>
<evidence type="ECO:0000259" key="2">
    <source>
        <dbReference type="Pfam" id="PF26449"/>
    </source>
</evidence>
<comment type="caution">
    <text evidence="3">The sequence shown here is derived from an EMBL/GenBank/DDBJ whole genome shotgun (WGS) entry which is preliminary data.</text>
</comment>
<keyword evidence="1" id="KW-0812">Transmembrane</keyword>
<proteinExistence type="predicted"/>
<dbReference type="Pfam" id="PF26449">
    <property type="entry name" value="DUF8128"/>
    <property type="match status" value="1"/>
</dbReference>
<feature type="transmembrane region" description="Helical" evidence="1">
    <location>
        <begin position="17"/>
        <end position="38"/>
    </location>
</feature>
<gene>
    <name evidence="3" type="ORF">CO185_00180</name>
</gene>
<keyword evidence="1" id="KW-0472">Membrane</keyword>
<accession>A0A2M7WT48</accession>
<feature type="domain" description="DUF8128" evidence="2">
    <location>
        <begin position="66"/>
        <end position="405"/>
    </location>
</feature>
<sequence length="422" mass="48783">MIEEFISLFQTEFYIKIWGYISATWPIWMPLFFVNLFLNTWVTYRRRTWINEQGSVLLEIKLPKIIERSPAAMEVVLSGLFDPTMGSLIDNYIKGRVRDWFSLEIVSLGGEVKFFIRALKKWHKTIEARIYAEYPNAEVFLVDEKDDYALKVNYDPEKINMFAAMTSLNKADAYPIKTYIDYELDKGGKEQEEIIDPIMPVLEYLGSIKPDEQIWFQILIQGHRKEGLADTRIIPKGDWKEGIKDEIRKIIEKESFVKPSKSTDKDRSAPAMMTFLTTTQTKTIESIERNAGKLAFDAMMRVLYIAPKDTFDGGRIGGTLGSLRQFGSENLNGIRPVWLSSKSYPWEDFRDIKRRTSLRKHLNAYKRRSFFNVPYKHLNAKPYILTTEELATLFHLPGSAITTPTLTRVPSKKGVAPSNLPM</sequence>
<reference evidence="4" key="1">
    <citation type="submission" date="2017-09" db="EMBL/GenBank/DDBJ databases">
        <title>Depth-based differentiation of microbial function through sediment-hosted aquifers and enrichment of novel symbionts in the deep terrestrial subsurface.</title>
        <authorList>
            <person name="Probst A.J."/>
            <person name="Ladd B."/>
            <person name="Jarett J.K."/>
            <person name="Geller-Mcgrath D.E."/>
            <person name="Sieber C.M.K."/>
            <person name="Emerson J.B."/>
            <person name="Anantharaman K."/>
            <person name="Thomas B.C."/>
            <person name="Malmstrom R."/>
            <person name="Stieglmeier M."/>
            <person name="Klingl A."/>
            <person name="Woyke T."/>
            <person name="Ryan C.M."/>
            <person name="Banfield J.F."/>
        </authorList>
    </citation>
    <scope>NUCLEOTIDE SEQUENCE [LARGE SCALE GENOMIC DNA]</scope>
</reference>
<organism evidence="3 4">
    <name type="scientific">Candidatus Zambryskibacteria bacterium CG_4_9_14_3_um_filter_42_15</name>
    <dbReference type="NCBI Taxonomy" id="1975112"/>
    <lineage>
        <taxon>Bacteria</taxon>
        <taxon>Candidatus Zambryskiibacteriota</taxon>
    </lineage>
</organism>
<evidence type="ECO:0000313" key="3">
    <source>
        <dbReference type="EMBL" id="PJA33185.1"/>
    </source>
</evidence>
<name>A0A2M7WT48_9BACT</name>
<evidence type="ECO:0000256" key="1">
    <source>
        <dbReference type="SAM" id="Phobius"/>
    </source>
</evidence>
<protein>
    <recommendedName>
        <fullName evidence="2">DUF8128 domain-containing protein</fullName>
    </recommendedName>
</protein>
<dbReference type="InterPro" id="IPR058441">
    <property type="entry name" value="DUF8128"/>
</dbReference>
<evidence type="ECO:0000313" key="4">
    <source>
        <dbReference type="Proteomes" id="UP000230758"/>
    </source>
</evidence>
<keyword evidence="1" id="KW-1133">Transmembrane helix</keyword>
<dbReference type="EMBL" id="PFXF01000004">
    <property type="protein sequence ID" value="PJA33185.1"/>
    <property type="molecule type" value="Genomic_DNA"/>
</dbReference>